<evidence type="ECO:0000256" key="4">
    <source>
        <dbReference type="PROSITE-ProRule" id="PRU00076"/>
    </source>
</evidence>
<gene>
    <name evidence="7" type="ORF">PR048_009628</name>
</gene>
<dbReference type="Pfam" id="PF07645">
    <property type="entry name" value="EGF_CA"/>
    <property type="match status" value="17"/>
</dbReference>
<name>A0ABQ9I167_9NEOP</name>
<dbReference type="SMART" id="SM00179">
    <property type="entry name" value="EGF_CA"/>
    <property type="match status" value="19"/>
</dbReference>
<protein>
    <recommendedName>
        <fullName evidence="6">EGF-like domain-containing protein</fullName>
    </recommendedName>
</protein>
<feature type="domain" description="EGF-like" evidence="6">
    <location>
        <begin position="102"/>
        <end position="136"/>
    </location>
</feature>
<dbReference type="InterPro" id="IPR000152">
    <property type="entry name" value="EGF-type_Asp/Asn_hydroxyl_site"/>
</dbReference>
<feature type="domain" description="EGF-like" evidence="6">
    <location>
        <begin position="181"/>
        <end position="222"/>
    </location>
</feature>
<organism evidence="7 8">
    <name type="scientific">Dryococelus australis</name>
    <dbReference type="NCBI Taxonomy" id="614101"/>
    <lineage>
        <taxon>Eukaryota</taxon>
        <taxon>Metazoa</taxon>
        <taxon>Ecdysozoa</taxon>
        <taxon>Arthropoda</taxon>
        <taxon>Hexapoda</taxon>
        <taxon>Insecta</taxon>
        <taxon>Pterygota</taxon>
        <taxon>Neoptera</taxon>
        <taxon>Polyneoptera</taxon>
        <taxon>Phasmatodea</taxon>
        <taxon>Verophasmatodea</taxon>
        <taxon>Anareolatae</taxon>
        <taxon>Phasmatidae</taxon>
        <taxon>Eurycanthinae</taxon>
        <taxon>Dryococelus</taxon>
    </lineage>
</organism>
<feature type="domain" description="EGF-like" evidence="6">
    <location>
        <begin position="1273"/>
        <end position="1312"/>
    </location>
</feature>
<keyword evidence="3" id="KW-1015">Disulfide bond</keyword>
<dbReference type="PANTHER" id="PTHR22963">
    <property type="entry name" value="ENDOGLIN-RELATED"/>
    <property type="match status" value="1"/>
</dbReference>
<dbReference type="CDD" id="cd00054">
    <property type="entry name" value="EGF_CA"/>
    <property type="match status" value="15"/>
</dbReference>
<dbReference type="InterPro" id="IPR009030">
    <property type="entry name" value="Growth_fac_rcpt_cys_sf"/>
</dbReference>
<dbReference type="PANTHER" id="PTHR22963:SF39">
    <property type="entry name" value="DUMPY"/>
    <property type="match status" value="1"/>
</dbReference>
<dbReference type="SMART" id="SM00274">
    <property type="entry name" value="FOLN"/>
    <property type="match status" value="15"/>
</dbReference>
<feature type="domain" description="EGF-like" evidence="6">
    <location>
        <begin position="986"/>
        <end position="1026"/>
    </location>
</feature>
<dbReference type="Gene3D" id="2.10.25.10">
    <property type="entry name" value="Laminin"/>
    <property type="match status" value="20"/>
</dbReference>
<dbReference type="InterPro" id="IPR049883">
    <property type="entry name" value="NOTCH1_EGF-like"/>
</dbReference>
<dbReference type="SMART" id="SM00286">
    <property type="entry name" value="PTI"/>
    <property type="match status" value="12"/>
</dbReference>
<evidence type="ECO:0000256" key="2">
    <source>
        <dbReference type="ARBA" id="ARBA00022737"/>
    </source>
</evidence>
<feature type="domain" description="EGF-like" evidence="6">
    <location>
        <begin position="223"/>
        <end position="262"/>
    </location>
</feature>
<dbReference type="InterPro" id="IPR003645">
    <property type="entry name" value="Fol_N"/>
</dbReference>
<feature type="domain" description="EGF-like" evidence="6">
    <location>
        <begin position="344"/>
        <end position="387"/>
    </location>
</feature>
<feature type="domain" description="EGF-like" evidence="6">
    <location>
        <begin position="263"/>
        <end position="302"/>
    </location>
</feature>
<evidence type="ECO:0000313" key="8">
    <source>
        <dbReference type="Proteomes" id="UP001159363"/>
    </source>
</evidence>
<comment type="caution">
    <text evidence="4">Lacks conserved residue(s) required for the propagation of feature annotation.</text>
</comment>
<feature type="domain" description="EGF-like" evidence="6">
    <location>
        <begin position="303"/>
        <end position="343"/>
    </location>
</feature>
<dbReference type="SUPFAM" id="SSF57196">
    <property type="entry name" value="EGF/Laminin"/>
    <property type="match status" value="8"/>
</dbReference>
<dbReference type="InterPro" id="IPR018097">
    <property type="entry name" value="EGF_Ca-bd_CS"/>
</dbReference>
<dbReference type="EMBL" id="JARBHB010000003">
    <property type="protein sequence ID" value="KAJ8890121.1"/>
    <property type="molecule type" value="Genomic_DNA"/>
</dbReference>
<dbReference type="InterPro" id="IPR000742">
    <property type="entry name" value="EGF"/>
</dbReference>
<feature type="domain" description="EGF-like" evidence="6">
    <location>
        <begin position="671"/>
        <end position="704"/>
    </location>
</feature>
<dbReference type="SUPFAM" id="SSF57184">
    <property type="entry name" value="Growth factor receptor domain"/>
    <property type="match status" value="5"/>
</dbReference>
<feature type="domain" description="EGF-like" evidence="6">
    <location>
        <begin position="759"/>
        <end position="802"/>
    </location>
</feature>
<dbReference type="PROSITE" id="PS50026">
    <property type="entry name" value="EGF_3"/>
    <property type="match status" value="18"/>
</dbReference>
<feature type="region of interest" description="Disordered" evidence="5">
    <location>
        <begin position="1"/>
        <end position="25"/>
    </location>
</feature>
<feature type="domain" description="EGF-like" evidence="6">
    <location>
        <begin position="427"/>
        <end position="463"/>
    </location>
</feature>
<keyword evidence="2" id="KW-0677">Repeat</keyword>
<feature type="domain" description="EGF-like" evidence="6">
    <location>
        <begin position="2038"/>
        <end position="2074"/>
    </location>
</feature>
<dbReference type="Proteomes" id="UP001159363">
    <property type="component" value="Chromosome 3"/>
</dbReference>
<dbReference type="SMART" id="SM00181">
    <property type="entry name" value="EGF"/>
    <property type="match status" value="43"/>
</dbReference>
<evidence type="ECO:0000256" key="1">
    <source>
        <dbReference type="ARBA" id="ARBA00022536"/>
    </source>
</evidence>
<proteinExistence type="predicted"/>
<dbReference type="SMART" id="SM00289">
    <property type="entry name" value="WR1"/>
    <property type="match status" value="8"/>
</dbReference>
<sequence length="2465" mass="258992">MASLDSNVPGRRLPNAPGNILADSQPSQLGNLSQHAVANQTQGPFPKPCVCAANQITDIDECQDPAVAARCVENAECCNLPAHFVCKCKPGFEGDGEVLCSDIDECKQPNSCGINAKCENVPGNYTCSCLEGYVGSPYDGSDLGEVKEGNLCCSSPPPQFIVVQGLQQAASAPSRAKQCMDENECEDKNACGPGAICTNIPGGKKCECPAGYEGDAYRTGCMDMDECARTPCGRDALCYNMDGTFRCSCPPGYLGDPMKNCTDVDECHASPCGPQEECVNIIGSFECLCPVGYARQSNQQCADVDECGRSNACGVNAKCMNVPGSYKCLCPLGFTGHGNLFCENINECEALEKPCGTNAVCENAVPGYNCLCPQGYVAKPEASVACEQVDVNILCKSNFDCVNNAECVDNQCFCQNGFEARGAMCADIDECVAQPCGPHATCSNTPGGYHCECEAGYVGAPPRMKCKAPCEDVKCGPHAFCKPNEQEAYCICEDGWTFNPSDIAAGCLDIDECDKVNGPAGRCGSNALCTNTPGGFDCKCSAGYSGNPFKQCLDIDECSQPGACGAGALCRNIPGSWVCQCPEGSVPSPDPKVKCVGIVTCNTDNDCPGNGICDSKKRCLCPEPNIGNDCRHPCETLFCSPNAQCMLINNEAKCICRDGYTGSVSTGGCVDINECAGNPCPPGAVCKNEPGSYSCECPGGFGGDPYRGGCTKTDLPFGCSKEKPCPSGEQCIMDDFVGTSVCICQRGYVRDPATGRCRDINECIELREKPACGLNALCKNLPGSYECQCPLGFSGNPFFLCEECNTLECQCQPPYQIVGGNCVLAGCSKDEKCPSGAECITITGGVSYCACPKGYRTLQDGSCQDVNECVESHHVCGYGAECINKAGSYECVCPRGYSGDPYHGVCSPDQVRCIADADCSPNEKCVQPGECVCPAPFFSDTTDSNKCKSPCERFPCGINAECTPSDPPKCMCLTGYKGDPMHGCIDVDECADNPCAYGAHCINEKGGFKCVCAHGMTGDAYKSGCVGSVAPKGECLSNNDCPGQLACSGGACVNPCDTLPCGANAYCEPDNHAAWCRCAIGYKEAANGSCVSLCNDVICGQNAVCIPTSLGPTCACLEGFIGNAFPGGLCVPDVCSPINPCKEPSVCVSGRCKQSCKGVMCGVGAICDYNTNTCVCNPFFIGNPDVLCMPPVIAPACSPGCGTNAHCEYGLVNQCVCNPGMNGNPYESCSVQERKSCSTAVCGLGARCREGINSIECFCPPGFGGNPYVLCEDVDECSRSACGNNAVCINTLGSYDCRCKEGFAGNPFVVCQPIRHEVCNNPATCKCSADVPCPSGYTCKDGQCKNLCANIKCGPGAICDSGKCVCPPGFSGDASSLVTGCKLQGQCHNDLDCRQSEICFQLGKGVRKCVDACGKLQCGPNALCVVENHRSFCICTDGFVGNPSDLTLGCQPERAVPTGECETSNDCKNGLVCAINSDGRHVCVNPCDNVACGQNEACQIDGKGYPACNCLSGFVWNPVSSVCEKPALPECTADDQCDQAAACRPDALGVLKCVAVCSEFTCPSNAICSAVSHHGQCQCLPGYTGNPNDRTGCKPAIKNQCTVDGQCQEAEVCRKVEVTGLLMCKPSCDFITCGPHAVCVVNNHVAQCQCPPGPYAGDPNDLANGCRTVPCMYNIDCPPTQLCNRLTHTCYDVCEDDACGTNAVCIAEDHRATCQCPPGFRGNPVPDVECVPTEDTWAMPLRQVVDLKVTAPEVMWIAPPQSTCRNGWCINPCEGACGPNALCSVVNRKPVCSCPQRFIPGPTGAASGCLRAVSQCSSDTDCKGDVCHGSQCKVVCRNVDDCLQGERCVQGMCQLPCGGHPQCAEGQACISSYCQIGCRANKDCRGDQACINSKCQDPCKRKEVCGPNAICRCENHATQCYCPKGFSGNPVPQQGCIRVPKPCGKLSDCPVGQRCSAGICVLPCSHAEECAVGERCDDGACVKVCYGDSNCLAGEVCLDGTCRLGCGSDQDCHTNQLCIRNMCRCGSGFKTGPGGCQDINECEDSPCHPTAKCSNTPGSYRCECPGGMVGDPFLEPGCRPPDECSQDNDCSDTLACVKGHCSDPCTLKEGTKCGPSAICNVFDHVATCVCPAGHLGVPADTKIGCFKVECITNEDCALNKYCDRQSNKCITTGDPEKGSLSPCHSGAKEQRDQPALDTKHWQEVGASFSGDLVQNFIAMIVHAPRNPCETASCGRGTCTAKNHEALCICTVGYSLVNGKCIDIDECIQNPCHKTAICKNNPGSFSCVCPDGLIGDPIKSGCRNPGDCFTHSDCPTSAACMDNRCRNPCDEPGVCGRNAECSAQAHMPMCTCPAQTRGDPKVECKKLECSDSNDCVADKACVDSRCINPCSLPNACGKQAECTPLNHLGVCTCVPGSTGNPRLGCVPLQYCASDSQCPASTKCTNGICTCECLFILILHFLSRQSS</sequence>
<evidence type="ECO:0000313" key="7">
    <source>
        <dbReference type="EMBL" id="KAJ8890121.1"/>
    </source>
</evidence>
<comment type="caution">
    <text evidence="7">The sequence shown here is derived from an EMBL/GenBank/DDBJ whole genome shotgun (WGS) entry which is preliminary data.</text>
</comment>
<feature type="domain" description="EGF-like" evidence="6">
    <location>
        <begin position="2262"/>
        <end position="2302"/>
    </location>
</feature>
<feature type="domain" description="EGF-like" evidence="6">
    <location>
        <begin position="509"/>
        <end position="553"/>
    </location>
</feature>
<accession>A0ABQ9I167</accession>
<feature type="domain" description="EGF-like" evidence="6">
    <location>
        <begin position="865"/>
        <end position="907"/>
    </location>
</feature>
<dbReference type="PROSITE" id="PS01187">
    <property type="entry name" value="EGF_CA"/>
    <property type="match status" value="10"/>
</dbReference>
<dbReference type="PROSITE" id="PS00010">
    <property type="entry name" value="ASX_HYDROXYL"/>
    <property type="match status" value="15"/>
</dbReference>
<feature type="domain" description="EGF-like" evidence="6">
    <location>
        <begin position="554"/>
        <end position="592"/>
    </location>
</feature>
<evidence type="ECO:0000256" key="5">
    <source>
        <dbReference type="SAM" id="MobiDB-lite"/>
    </source>
</evidence>
<feature type="domain" description="EGF-like" evidence="6">
    <location>
        <begin position="1233"/>
        <end position="1272"/>
    </location>
</feature>
<evidence type="ECO:0000259" key="6">
    <source>
        <dbReference type="PROSITE" id="PS50026"/>
    </source>
</evidence>
<dbReference type="InterPro" id="IPR006150">
    <property type="entry name" value="Cys_repeat_1"/>
</dbReference>
<feature type="domain" description="EGF-like" evidence="6">
    <location>
        <begin position="58"/>
        <end position="101"/>
    </location>
</feature>
<keyword evidence="8" id="KW-1185">Reference proteome</keyword>
<keyword evidence="1 4" id="KW-0245">EGF-like domain</keyword>
<dbReference type="PROSITE" id="PS01186">
    <property type="entry name" value="EGF_2"/>
    <property type="match status" value="12"/>
</dbReference>
<dbReference type="InterPro" id="IPR001881">
    <property type="entry name" value="EGF-like_Ca-bd_dom"/>
</dbReference>
<reference evidence="7 8" key="1">
    <citation type="submission" date="2023-02" db="EMBL/GenBank/DDBJ databases">
        <title>LHISI_Scaffold_Assembly.</title>
        <authorList>
            <person name="Stuart O.P."/>
            <person name="Cleave R."/>
            <person name="Magrath M.J.L."/>
            <person name="Mikheyev A.S."/>
        </authorList>
    </citation>
    <scope>NUCLEOTIDE SEQUENCE [LARGE SCALE GENOMIC DNA]</scope>
    <source>
        <strain evidence="7">Daus_M_001</strain>
        <tissue evidence="7">Leg muscle</tissue>
    </source>
</reference>
<evidence type="ECO:0000256" key="3">
    <source>
        <dbReference type="ARBA" id="ARBA00023157"/>
    </source>
</evidence>